<feature type="domain" description="MoaB/Mog" evidence="2">
    <location>
        <begin position="8"/>
        <end position="146"/>
    </location>
</feature>
<evidence type="ECO:0000313" key="3">
    <source>
        <dbReference type="EMBL" id="MCH5598558.1"/>
    </source>
</evidence>
<evidence type="ECO:0000313" key="4">
    <source>
        <dbReference type="Proteomes" id="UP001202248"/>
    </source>
</evidence>
<comment type="catalytic activity">
    <reaction evidence="1">
        <text>adenylyl-molybdopterin + molybdate = Mo-molybdopterin + AMP + H(+)</text>
        <dbReference type="Rhea" id="RHEA:35047"/>
        <dbReference type="ChEBI" id="CHEBI:15378"/>
        <dbReference type="ChEBI" id="CHEBI:36264"/>
        <dbReference type="ChEBI" id="CHEBI:62727"/>
        <dbReference type="ChEBI" id="CHEBI:71302"/>
        <dbReference type="ChEBI" id="CHEBI:456215"/>
    </reaction>
</comment>
<proteinExistence type="inferred from homology"/>
<dbReference type="RefSeq" id="WP_240830225.1">
    <property type="nucleotide sequence ID" value="NZ_JAKWBL010000002.1"/>
</dbReference>
<dbReference type="InterPro" id="IPR036688">
    <property type="entry name" value="MoeA_C_domain_IV_sf"/>
</dbReference>
<dbReference type="InterPro" id="IPR005111">
    <property type="entry name" value="MoeA_C_domain_IV"/>
</dbReference>
<keyword evidence="1" id="KW-0501">Molybdenum cofactor biosynthesis</keyword>
<dbReference type="SMART" id="SM00852">
    <property type="entry name" value="MoCF_biosynth"/>
    <property type="match status" value="1"/>
</dbReference>
<comment type="pathway">
    <text evidence="1">Cofactor biosynthesis; molybdopterin biosynthesis.</text>
</comment>
<dbReference type="Gene3D" id="2.40.340.10">
    <property type="entry name" value="MoeA, C-terminal, domain IV"/>
    <property type="match status" value="1"/>
</dbReference>
<keyword evidence="1" id="KW-0460">Magnesium</keyword>
<dbReference type="EC" id="2.10.1.1" evidence="1"/>
<gene>
    <name evidence="3" type="ORF">MKP09_11875</name>
</gene>
<dbReference type="Gene3D" id="3.40.980.10">
    <property type="entry name" value="MoaB/Mog-like domain"/>
    <property type="match status" value="1"/>
</dbReference>
<protein>
    <recommendedName>
        <fullName evidence="1">Molybdopterin molybdenumtransferase</fullName>
        <ecNumber evidence="1">2.10.1.1</ecNumber>
    </recommendedName>
</protein>
<comment type="caution">
    <text evidence="3">The sequence shown here is derived from an EMBL/GenBank/DDBJ whole genome shotgun (WGS) entry which is preliminary data.</text>
</comment>
<dbReference type="NCBIfam" id="TIGR00177">
    <property type="entry name" value="molyb_syn"/>
    <property type="match status" value="1"/>
</dbReference>
<keyword evidence="1" id="KW-0500">Molybdenum</keyword>
<organism evidence="3 4">
    <name type="scientific">Niabella ginsengisoli</name>
    <dbReference type="NCBI Taxonomy" id="522298"/>
    <lineage>
        <taxon>Bacteria</taxon>
        <taxon>Pseudomonadati</taxon>
        <taxon>Bacteroidota</taxon>
        <taxon>Chitinophagia</taxon>
        <taxon>Chitinophagales</taxon>
        <taxon>Chitinophagaceae</taxon>
        <taxon>Niabella</taxon>
    </lineage>
</organism>
<comment type="function">
    <text evidence="1">Catalyzes the insertion of molybdate into adenylated molybdopterin with the concomitant release of AMP.</text>
</comment>
<comment type="cofactor">
    <cofactor evidence="1">
        <name>Mg(2+)</name>
        <dbReference type="ChEBI" id="CHEBI:18420"/>
    </cofactor>
</comment>
<dbReference type="PANTHER" id="PTHR10192:SF5">
    <property type="entry name" value="GEPHYRIN"/>
    <property type="match status" value="1"/>
</dbReference>
<dbReference type="SUPFAM" id="SSF63867">
    <property type="entry name" value="MoeA C-terminal domain-like"/>
    <property type="match status" value="1"/>
</dbReference>
<dbReference type="InterPro" id="IPR036425">
    <property type="entry name" value="MoaB/Mog-like_dom_sf"/>
</dbReference>
<evidence type="ECO:0000259" key="2">
    <source>
        <dbReference type="SMART" id="SM00852"/>
    </source>
</evidence>
<dbReference type="InterPro" id="IPR001453">
    <property type="entry name" value="MoaB/Mog_dom"/>
</dbReference>
<keyword evidence="1" id="KW-0479">Metal-binding</keyword>
<reference evidence="3 4" key="1">
    <citation type="submission" date="2022-02" db="EMBL/GenBank/DDBJ databases">
        <authorList>
            <person name="Min J."/>
        </authorList>
    </citation>
    <scope>NUCLEOTIDE SEQUENCE [LARGE SCALE GENOMIC DNA]</scope>
    <source>
        <strain evidence="3 4">GR10-1</strain>
    </source>
</reference>
<comment type="similarity">
    <text evidence="1">Belongs to the MoeA family.</text>
</comment>
<dbReference type="EMBL" id="JAKWBL010000002">
    <property type="protein sequence ID" value="MCH5598558.1"/>
    <property type="molecule type" value="Genomic_DNA"/>
</dbReference>
<dbReference type="CDD" id="cd00887">
    <property type="entry name" value="MoeA"/>
    <property type="match status" value="1"/>
</dbReference>
<evidence type="ECO:0000256" key="1">
    <source>
        <dbReference type="RuleBase" id="RU365090"/>
    </source>
</evidence>
<dbReference type="SUPFAM" id="SSF53218">
    <property type="entry name" value="Molybdenum cofactor biosynthesis proteins"/>
    <property type="match status" value="1"/>
</dbReference>
<keyword evidence="1" id="KW-0808">Transferase</keyword>
<dbReference type="InterPro" id="IPR038987">
    <property type="entry name" value="MoeA-like"/>
</dbReference>
<name>A0ABS9SJJ6_9BACT</name>
<dbReference type="Pfam" id="PF03454">
    <property type="entry name" value="MoeA_C"/>
    <property type="match status" value="1"/>
</dbReference>
<accession>A0ABS9SJJ6</accession>
<keyword evidence="4" id="KW-1185">Reference proteome</keyword>
<dbReference type="PANTHER" id="PTHR10192">
    <property type="entry name" value="MOLYBDOPTERIN BIOSYNTHESIS PROTEIN"/>
    <property type="match status" value="1"/>
</dbReference>
<dbReference type="Pfam" id="PF00994">
    <property type="entry name" value="MoCF_biosynth"/>
    <property type="match status" value="1"/>
</dbReference>
<dbReference type="Proteomes" id="UP001202248">
    <property type="component" value="Unassembled WGS sequence"/>
</dbReference>
<sequence>MYPQPKVSIIVTGKELQVPGMPLQYGQVYESNSFTLAAALQTAGISDVSICYADDDLEQLTDILNNTLSASDVVLLTGGVSVGDYDFVVKAAEACDVKTIFHKVKQRPGKPLFFGKQKEKVVFGLPGNPSSVLTCFYQYVLLVLESLTRRSVQLKREEATLKNQYNKTHQFVHFLKGFYDGDTVEILEAQESYRLRSFAKANCLIELGEASRVYQPGENVFFYLLPV</sequence>